<evidence type="ECO:0000313" key="1">
    <source>
        <dbReference type="EMBL" id="NSL87559.1"/>
    </source>
</evidence>
<reference evidence="1" key="1">
    <citation type="submission" date="2020-05" db="EMBL/GenBank/DDBJ databases">
        <title>Chitinophaga laudate sp. nov., isolated from a tropical peat swamp.</title>
        <authorList>
            <person name="Goh C.B.S."/>
            <person name="Lee M.S."/>
            <person name="Parimannan S."/>
            <person name="Pasbakhsh P."/>
            <person name="Yule C.M."/>
            <person name="Rajandas H."/>
            <person name="Loke S."/>
            <person name="Croft L."/>
            <person name="Tan J.B.L."/>
        </authorList>
    </citation>
    <scope>NUCLEOTIDE SEQUENCE</scope>
    <source>
        <strain evidence="1">Mgbs1</strain>
    </source>
</reference>
<dbReference type="AlphaFoldDB" id="A0A433WGY2"/>
<comment type="caution">
    <text evidence="1">The sequence shown here is derived from an EMBL/GenBank/DDBJ whole genome shotgun (WGS) entry which is preliminary data.</text>
</comment>
<organism evidence="1 2">
    <name type="scientific">Chitinophaga solisilvae</name>
    <dbReference type="NCBI Taxonomy" id="1233460"/>
    <lineage>
        <taxon>Bacteria</taxon>
        <taxon>Pseudomonadati</taxon>
        <taxon>Bacteroidota</taxon>
        <taxon>Chitinophagia</taxon>
        <taxon>Chitinophagales</taxon>
        <taxon>Chitinophagaceae</taxon>
        <taxon>Chitinophaga</taxon>
    </lineage>
</organism>
<proteinExistence type="predicted"/>
<dbReference type="Proteomes" id="UP000281028">
    <property type="component" value="Unassembled WGS sequence"/>
</dbReference>
<evidence type="ECO:0000313" key="2">
    <source>
        <dbReference type="Proteomes" id="UP000281028"/>
    </source>
</evidence>
<dbReference type="EMBL" id="RIAR02000001">
    <property type="protein sequence ID" value="NSL87559.1"/>
    <property type="molecule type" value="Genomic_DNA"/>
</dbReference>
<accession>A0A433WGY2</accession>
<name>A0A433WGY2_9BACT</name>
<sequence>MHNSQAYTIIDNIRAKWVRHQVYSSLLLSAAVALPFIFTATWQAPVLVLGLSMLIFLYARSPWKLQQEEVARYLNQTFPDMEDSAALLLKAPETLSMLEKLQTEKITPVLHSLQLPRTFYRPLRQAAMVLGGSVLLCAIWGIFLTSVIVPSNQQITLPVTGSETATIPPGISKVKVSIHPPAYTGKAVRTQAGLNIIAEDSAIIRWELHTSGDVKELALWFNDSTRLLPAPDKDSTTWTATRTIRKSGFYEVRVNKARSQLYQLQMKPDQPPVIRMLSPEPYTTIDFGASAKVNVRAALTDDYGIRQAQMHLTIASGNGESVRFKEQQLSFDNNFSTHAPAYQLARLLNLTTLGLKPGDELYFYITTTDTRWQQSRSDVYIVTLPDTARLFSMDGLVNGVNFKPEYFRSQRQIILDAEQLLKDRDSLGKEKFNQRSNELGTDQKLLRLRYGKFLGEENESNIGDARVAAEEGHDHDHGHDHEEAAADPKDFGNAARILDEFTDKHDNAEDATFLDPAVKQQLRATLTEMWKSELQLRMYKPQDALPFAYKALRLLKDLQQQSRVYVAKTGVKTTPLKPEKRLTGELDKILPSIKKETLRKTDPQSAVRIALSVIDDLRAGEKSGDPAILQQATQLLAARAAASPAAFLSALEAMQRIQRNQFTGRDLRQAQQGLQQMLDTPSLLPQQTNGAAAENLPQRYFKNLKTGSKP</sequence>
<protein>
    <submittedName>
        <fullName evidence="1">Uncharacterized protein</fullName>
    </submittedName>
</protein>
<gene>
    <name evidence="1" type="ORF">ECE50_011990</name>
</gene>
<dbReference type="OrthoDB" id="780137at2"/>
<keyword evidence="2" id="KW-1185">Reference proteome</keyword>